<feature type="region of interest" description="Disordered" evidence="2">
    <location>
        <begin position="529"/>
        <end position="583"/>
    </location>
</feature>
<feature type="compositionally biased region" description="Low complexity" evidence="2">
    <location>
        <begin position="446"/>
        <end position="463"/>
    </location>
</feature>
<feature type="coiled-coil region" evidence="1">
    <location>
        <begin position="216"/>
        <end position="257"/>
    </location>
</feature>
<evidence type="ECO:0000313" key="3">
    <source>
        <dbReference type="EMBL" id="RKO91768.1"/>
    </source>
</evidence>
<evidence type="ECO:0000256" key="2">
    <source>
        <dbReference type="SAM" id="MobiDB-lite"/>
    </source>
</evidence>
<proteinExistence type="predicted"/>
<dbReference type="AlphaFoldDB" id="A0A4P9WJQ9"/>
<gene>
    <name evidence="3" type="ORF">BDK51DRAFT_42312</name>
</gene>
<feature type="compositionally biased region" description="Low complexity" evidence="2">
    <location>
        <begin position="473"/>
        <end position="484"/>
    </location>
</feature>
<keyword evidence="1" id="KW-0175">Coiled coil</keyword>
<sequence length="679" mass="73070">MKDIHTHPKASGLDVDSLELPEALEKLKTTMALLSEKERELDLAAQIGQHLLQANTDLKSAYDDLVKHKTPRQASAVDIFYSSLAANIDPLLDSEASEKCPQPASPPAPVQWPLHRTSFPLRSPKASPNISRCASPRSVSPSLRASCPTLSSAMHDTGPVGSTAHYSRAAALPAEIIAPSRRRIDRENDYITAIEKNNRDLQIQLADTSTALDASRARHEREVARLGAEVTSLRAELAAANELIDKIERDRARLAREKHISLRESSTVEKADMGVIRGLSARLKVLEDSEERAVSARSVAEKRLDDGLVREAALRERCEELRARVGALEGVEASCRRLELHVAELQDALETQRATSGAEFGGLGIEEEDGPSPSRAWVPATTAPETLQLGAQIFDRVSGKRRGSISSLVWMQGGATQSDAAAPLGMRSLHSELQDLLAPPSPPPTTGTSHSLPTTTRSTPSESPKSHPRSRAPSLTPTQSLLLSRPQPTVAVGLAVAAVDTDGDSSEDEVFFTPSRSLGRTMRRALSAAALDEGRTSPTIGRRAGARQRVGPRHSASPGRLEKGDKGDGPLGVASHDAPENTGDCVMEDFGGEDSAEREMLAFGTDGDPRVMCRAVGVRRMVGGIFLLHVLFERWINLLRLFENGGIGTAHDVVETQHGSIKVLLLSGTIDHETVTPAD</sequence>
<dbReference type="Proteomes" id="UP000269721">
    <property type="component" value="Unassembled WGS sequence"/>
</dbReference>
<dbReference type="EMBL" id="KZ994910">
    <property type="protein sequence ID" value="RKO91768.1"/>
    <property type="molecule type" value="Genomic_DNA"/>
</dbReference>
<organism evidence="3 4">
    <name type="scientific">Blyttiomyces helicus</name>
    <dbReference type="NCBI Taxonomy" id="388810"/>
    <lineage>
        <taxon>Eukaryota</taxon>
        <taxon>Fungi</taxon>
        <taxon>Fungi incertae sedis</taxon>
        <taxon>Chytridiomycota</taxon>
        <taxon>Chytridiomycota incertae sedis</taxon>
        <taxon>Chytridiomycetes</taxon>
        <taxon>Chytridiomycetes incertae sedis</taxon>
        <taxon>Blyttiomyces</taxon>
    </lineage>
</organism>
<feature type="region of interest" description="Disordered" evidence="2">
    <location>
        <begin position="434"/>
        <end position="486"/>
    </location>
</feature>
<dbReference type="OrthoDB" id="9451547at2759"/>
<protein>
    <submittedName>
        <fullName evidence="3">Uncharacterized protein</fullName>
    </submittedName>
</protein>
<evidence type="ECO:0000313" key="4">
    <source>
        <dbReference type="Proteomes" id="UP000269721"/>
    </source>
</evidence>
<feature type="coiled-coil region" evidence="1">
    <location>
        <begin position="328"/>
        <end position="355"/>
    </location>
</feature>
<reference evidence="4" key="1">
    <citation type="journal article" date="2018" name="Nat. Microbiol.">
        <title>Leveraging single-cell genomics to expand the fungal tree of life.</title>
        <authorList>
            <person name="Ahrendt S.R."/>
            <person name="Quandt C.A."/>
            <person name="Ciobanu D."/>
            <person name="Clum A."/>
            <person name="Salamov A."/>
            <person name="Andreopoulos B."/>
            <person name="Cheng J.F."/>
            <person name="Woyke T."/>
            <person name="Pelin A."/>
            <person name="Henrissat B."/>
            <person name="Reynolds N.K."/>
            <person name="Benny G.L."/>
            <person name="Smith M.E."/>
            <person name="James T.Y."/>
            <person name="Grigoriev I.V."/>
        </authorList>
    </citation>
    <scope>NUCLEOTIDE SEQUENCE [LARGE SCALE GENOMIC DNA]</scope>
</reference>
<keyword evidence="4" id="KW-1185">Reference proteome</keyword>
<accession>A0A4P9WJQ9</accession>
<evidence type="ECO:0000256" key="1">
    <source>
        <dbReference type="SAM" id="Coils"/>
    </source>
</evidence>
<name>A0A4P9WJQ9_9FUNG</name>